<dbReference type="RefSeq" id="WP_244187039.1">
    <property type="nucleotide sequence ID" value="NZ_QAYE01000006.1"/>
</dbReference>
<dbReference type="Proteomes" id="UP000244013">
    <property type="component" value="Unassembled WGS sequence"/>
</dbReference>
<protein>
    <submittedName>
        <fullName evidence="1">Uncharacterized protein</fullName>
    </submittedName>
</protein>
<comment type="caution">
    <text evidence="1">The sequence shown here is derived from an EMBL/GenBank/DDBJ whole genome shotgun (WGS) entry which is preliminary data.</text>
</comment>
<name>A0A2T5U2P8_9SPHN</name>
<sequence>MIGLLFVLAMQAATPDIIVSGKRLDEAYRTCVEQGCPPLRDAQVSIAFAEQQFRQGAYQRARRTLAAAVARNKQNAAIAPKPVAALYEAYATVSLHDGEMNAFKKAVGGQVRTLRENLPPDDPAVTAAAFATGDMWLALRDGRTAELSYRAVERQALADGNATLAMLATLRRAELANARNDPAGASRLLAEAEARPAATDPALRSVSRVVRLRLAAQRADDGQVDRLVREIGHDNSTRPVLIWGPPYEPTAEAAARDAAAKFDLRNPVPANSSDVGSIQWVDIGFWIKPDGKTDDAEILRGSRSTGWAGYLVKQVSARRYTGTDGAAGARGVYRVERFSLRGTYQTPTGSLINRRAGPGELEVLDLTLPDTTVTASR</sequence>
<evidence type="ECO:0000313" key="1">
    <source>
        <dbReference type="EMBL" id="PTW45775.1"/>
    </source>
</evidence>
<proteinExistence type="predicted"/>
<dbReference type="EMBL" id="QAYE01000006">
    <property type="protein sequence ID" value="PTW45775.1"/>
    <property type="molecule type" value="Genomic_DNA"/>
</dbReference>
<gene>
    <name evidence="1" type="ORF">C8J25_10625</name>
</gene>
<evidence type="ECO:0000313" key="2">
    <source>
        <dbReference type="Proteomes" id="UP000244013"/>
    </source>
</evidence>
<dbReference type="AlphaFoldDB" id="A0A2T5U2P8"/>
<organism evidence="1 2">
    <name type="scientific">Sphingomonas faeni</name>
    <dbReference type="NCBI Taxonomy" id="185950"/>
    <lineage>
        <taxon>Bacteria</taxon>
        <taxon>Pseudomonadati</taxon>
        <taxon>Pseudomonadota</taxon>
        <taxon>Alphaproteobacteria</taxon>
        <taxon>Sphingomonadales</taxon>
        <taxon>Sphingomonadaceae</taxon>
        <taxon>Sphingomonas</taxon>
    </lineage>
</organism>
<dbReference type="GeneID" id="91006371"/>
<reference evidence="1 2" key="1">
    <citation type="submission" date="2018-04" db="EMBL/GenBank/DDBJ databases">
        <title>Genomic Encyclopedia of Type Strains, Phase III (KMG-III): the genomes of soil and plant-associated and newly described type strains.</title>
        <authorList>
            <person name="Whitman W."/>
        </authorList>
    </citation>
    <scope>NUCLEOTIDE SEQUENCE [LARGE SCALE GENOMIC DNA]</scope>
    <source>
        <strain evidence="1 2">MA-olki</strain>
    </source>
</reference>
<accession>A0A2T5U2P8</accession>